<sequence>MPTHQPFPNTETVCPFSRAYDSTLYVILPLELMCPINVWDFAVLITKLGQKSIIFGCSVCVQETFLCENRHFGNFVVFFHIMFKTFEAMLARGGGSHL</sequence>
<dbReference type="Bgee" id="ENSPPAG00000038441">
    <property type="expression patterns" value="Expressed in placenta"/>
</dbReference>
<evidence type="ECO:0000313" key="2">
    <source>
        <dbReference type="Proteomes" id="UP000240080"/>
    </source>
</evidence>
<reference evidence="1" key="2">
    <citation type="submission" date="2025-08" db="UniProtKB">
        <authorList>
            <consortium name="Ensembl"/>
        </authorList>
    </citation>
    <scope>IDENTIFICATION</scope>
</reference>
<reference evidence="1" key="3">
    <citation type="submission" date="2025-09" db="UniProtKB">
        <authorList>
            <consortium name="Ensembl"/>
        </authorList>
    </citation>
    <scope>IDENTIFICATION</scope>
</reference>
<evidence type="ECO:0000313" key="1">
    <source>
        <dbReference type="Ensembl" id="ENSPPAP00000030973.1"/>
    </source>
</evidence>
<keyword evidence="2" id="KW-1185">Reference proteome</keyword>
<dbReference type="Proteomes" id="UP000240080">
    <property type="component" value="Chromosome 3"/>
</dbReference>
<dbReference type="AlphaFoldDB" id="A0A2R9BRC8"/>
<accession>A0A2R9BRC8</accession>
<organism evidence="1 2">
    <name type="scientific">Pan paniscus</name>
    <name type="common">Pygmy chimpanzee</name>
    <name type="synonym">Bonobo</name>
    <dbReference type="NCBI Taxonomy" id="9597"/>
    <lineage>
        <taxon>Eukaryota</taxon>
        <taxon>Metazoa</taxon>
        <taxon>Chordata</taxon>
        <taxon>Craniata</taxon>
        <taxon>Vertebrata</taxon>
        <taxon>Euteleostomi</taxon>
        <taxon>Mammalia</taxon>
        <taxon>Eutheria</taxon>
        <taxon>Euarchontoglires</taxon>
        <taxon>Primates</taxon>
        <taxon>Haplorrhini</taxon>
        <taxon>Catarrhini</taxon>
        <taxon>Hominidae</taxon>
        <taxon>Pan</taxon>
    </lineage>
</organism>
<proteinExistence type="predicted"/>
<dbReference type="GeneTree" id="ENSGT00910000146944"/>
<name>A0A2R9BRC8_PANPA</name>
<dbReference type="Ensembl" id="ENSPPAT00000053837.1">
    <property type="protein sequence ID" value="ENSPPAP00000030973.1"/>
    <property type="gene ID" value="ENSPPAG00000038441.1"/>
</dbReference>
<reference evidence="1 2" key="1">
    <citation type="journal article" date="2012" name="Nature">
        <title>The bonobo genome compared with the chimpanzee and human genomes.</title>
        <authorList>
            <person name="Prufer K."/>
            <person name="Munch K."/>
            <person name="Hellmann I."/>
            <person name="Akagi K."/>
            <person name="Miller J.R."/>
            <person name="Walenz B."/>
            <person name="Koren S."/>
            <person name="Sutton G."/>
            <person name="Kodira C."/>
            <person name="Winer R."/>
            <person name="Knight J.R."/>
            <person name="Mullikin J.C."/>
            <person name="Meader S.J."/>
            <person name="Ponting C.P."/>
            <person name="Lunter G."/>
            <person name="Higashino S."/>
            <person name="Hobolth A."/>
            <person name="Dutheil J."/>
            <person name="Karakoc E."/>
            <person name="Alkan C."/>
            <person name="Sajjadian S."/>
            <person name="Catacchio C.R."/>
            <person name="Ventura M."/>
            <person name="Marques-Bonet T."/>
            <person name="Eichler E.E."/>
            <person name="Andre C."/>
            <person name="Atencia R."/>
            <person name="Mugisha L."/>
            <person name="Junhold J."/>
            <person name="Patterson N."/>
            <person name="Siebauer M."/>
            <person name="Good J.M."/>
            <person name="Fischer A."/>
            <person name="Ptak S.E."/>
            <person name="Lachmann M."/>
            <person name="Symer D.E."/>
            <person name="Mailund T."/>
            <person name="Schierup M.H."/>
            <person name="Andres A.M."/>
            <person name="Kelso J."/>
            <person name="Paabo S."/>
        </authorList>
    </citation>
    <scope>NUCLEOTIDE SEQUENCE [LARGE SCALE GENOMIC DNA]</scope>
</reference>
<dbReference type="EMBL" id="AJFE02036584">
    <property type="status" value="NOT_ANNOTATED_CDS"/>
    <property type="molecule type" value="Genomic_DNA"/>
</dbReference>
<protein>
    <submittedName>
        <fullName evidence="1">Uncharacterized protein</fullName>
    </submittedName>
</protein>
<dbReference type="OMA" id="PLELMCP"/>